<evidence type="ECO:0000313" key="3">
    <source>
        <dbReference type="Proteomes" id="UP000678016"/>
    </source>
</evidence>
<evidence type="ECO:0008006" key="4">
    <source>
        <dbReference type="Google" id="ProtNLM"/>
    </source>
</evidence>
<feature type="signal peptide" evidence="1">
    <location>
        <begin position="1"/>
        <end position="24"/>
    </location>
</feature>
<accession>A0ABX8BXS7</accession>
<name>A0ABX8BXS7_9ACTN</name>
<organism evidence="2 3">
    <name type="scientific">Nocardiopsis akebiae</name>
    <dbReference type="NCBI Taxonomy" id="2831968"/>
    <lineage>
        <taxon>Bacteria</taxon>
        <taxon>Bacillati</taxon>
        <taxon>Actinomycetota</taxon>
        <taxon>Actinomycetes</taxon>
        <taxon>Streptosporangiales</taxon>
        <taxon>Nocardiopsidaceae</taxon>
        <taxon>Nocardiopsis</taxon>
    </lineage>
</organism>
<sequence>MRMRGVARLILAALLMLTLGGCTRDTQEFVVRNELDVPILTVLGENSDAQTGFRPEEFEDVGIGPGEWEKVGLGLEEPGFPWNVWPFTRWAETPCRDDLYLIVESQDGRRFVHDPPLCIDGDWTISI</sequence>
<keyword evidence="3" id="KW-1185">Reference proteome</keyword>
<feature type="chain" id="PRO_5046366303" description="Lipoprotein" evidence="1">
    <location>
        <begin position="25"/>
        <end position="127"/>
    </location>
</feature>
<evidence type="ECO:0000256" key="1">
    <source>
        <dbReference type="SAM" id="SignalP"/>
    </source>
</evidence>
<dbReference type="EMBL" id="CP074132">
    <property type="protein sequence ID" value="QUX26891.1"/>
    <property type="molecule type" value="Genomic_DNA"/>
</dbReference>
<keyword evidence="1" id="KW-0732">Signal</keyword>
<dbReference type="RefSeq" id="WP_130394808.1">
    <property type="nucleotide sequence ID" value="NZ_CP074132.1"/>
</dbReference>
<proteinExistence type="predicted"/>
<evidence type="ECO:0000313" key="2">
    <source>
        <dbReference type="EMBL" id="QUX26891.1"/>
    </source>
</evidence>
<protein>
    <recommendedName>
        <fullName evidence="4">Lipoprotein</fullName>
    </recommendedName>
</protein>
<reference evidence="3" key="1">
    <citation type="submission" date="2021-05" db="EMBL/GenBank/DDBJ databases">
        <title>Direct Submission.</title>
        <authorList>
            <person name="Li K."/>
            <person name="Gao J."/>
        </authorList>
    </citation>
    <scope>NUCLEOTIDE SEQUENCE [LARGE SCALE GENOMIC DNA]</scope>
    <source>
        <strain evidence="3">HDS12</strain>
    </source>
</reference>
<dbReference type="PROSITE" id="PS51257">
    <property type="entry name" value="PROKAR_LIPOPROTEIN"/>
    <property type="match status" value="1"/>
</dbReference>
<dbReference type="Proteomes" id="UP000678016">
    <property type="component" value="Chromosome"/>
</dbReference>
<gene>
    <name evidence="2" type="ORF">KGD83_16105</name>
</gene>